<dbReference type="GO" id="GO:0046487">
    <property type="term" value="P:glyoxylate metabolic process"/>
    <property type="evidence" value="ECO:0007669"/>
    <property type="project" value="TreeGrafter"/>
</dbReference>
<gene>
    <name evidence="5" type="primary">hyi</name>
    <name evidence="5" type="ORF">Ttaiw_00760</name>
</gene>
<evidence type="ECO:0000256" key="1">
    <source>
        <dbReference type="ARBA" id="ARBA00023235"/>
    </source>
</evidence>
<dbReference type="PANTHER" id="PTHR43489">
    <property type="entry name" value="ISOMERASE"/>
    <property type="match status" value="1"/>
</dbReference>
<dbReference type="Gene3D" id="3.20.20.150">
    <property type="entry name" value="Divalent-metal-dependent TIM barrel enzymes"/>
    <property type="match status" value="1"/>
</dbReference>
<evidence type="ECO:0000256" key="3">
    <source>
        <dbReference type="PIRSR" id="PIRSR006241-50"/>
    </source>
</evidence>
<evidence type="ECO:0000313" key="6">
    <source>
        <dbReference type="Proteomes" id="UP000317763"/>
    </source>
</evidence>
<evidence type="ECO:0000313" key="5">
    <source>
        <dbReference type="EMBL" id="TSE33214.1"/>
    </source>
</evidence>
<sequence>MPAGYDDCLTARAALRLAANVSLLFADRPLLQRVAAAAAAGFTAVECQFPYEAPAAAWAAELRRHGVRLVLHNLPAGDWAAGERGIACHPDRVAEFRAGIARALDYATTLAVPQLNVIAGVVPPGVARGVALATLVDNLRVAAEACAAAGIGLRLEPINSLDIPGFLVDTVDVALEVLRRVDHPALQLQFDVYHVARMGGDPVALWRRHHAVVGHVQWADAPGRHEPLTGAIDFAALADAMCETGWTGWIGAEYLPADAASGGTERGLGWIERLGLHRAADPGRAGAGEGCKR</sequence>
<keyword evidence="1 2" id="KW-0413">Isomerase</keyword>
<feature type="active site" description="Proton donor/acceptor" evidence="3">
    <location>
        <position position="156"/>
    </location>
</feature>
<organism evidence="5 6">
    <name type="scientific">Tepidimonas taiwanensis</name>
    <dbReference type="NCBI Taxonomy" id="307486"/>
    <lineage>
        <taxon>Bacteria</taxon>
        <taxon>Pseudomonadati</taxon>
        <taxon>Pseudomonadota</taxon>
        <taxon>Betaproteobacteria</taxon>
        <taxon>Burkholderiales</taxon>
        <taxon>Tepidimonas</taxon>
    </lineage>
</organism>
<dbReference type="EMBL" id="VJOM01000005">
    <property type="protein sequence ID" value="TSE33214.1"/>
    <property type="molecule type" value="Genomic_DNA"/>
</dbReference>
<evidence type="ECO:0000259" key="4">
    <source>
        <dbReference type="Pfam" id="PF01261"/>
    </source>
</evidence>
<dbReference type="Pfam" id="PF01261">
    <property type="entry name" value="AP_endonuc_2"/>
    <property type="match status" value="1"/>
</dbReference>
<dbReference type="STRING" id="307486.GCA_000807215_00712"/>
<feature type="domain" description="Xylose isomerase-like TIM barrel" evidence="4">
    <location>
        <begin position="34"/>
        <end position="273"/>
    </location>
</feature>
<comment type="caution">
    <text evidence="5">The sequence shown here is derived from an EMBL/GenBank/DDBJ whole genome shotgun (WGS) entry which is preliminary data.</text>
</comment>
<keyword evidence="5" id="KW-0670">Pyruvate</keyword>
<dbReference type="GO" id="GO:0008903">
    <property type="term" value="F:hydroxypyruvate isomerase activity"/>
    <property type="evidence" value="ECO:0007669"/>
    <property type="project" value="UniProtKB-EC"/>
</dbReference>
<protein>
    <submittedName>
        <fullName evidence="5">Hydroxypyruvate isomerase</fullName>
        <ecNumber evidence="5">5.3.1.22</ecNumber>
    </submittedName>
</protein>
<feature type="active site" description="Proton donor/acceptor" evidence="3">
    <location>
        <position position="253"/>
    </location>
</feature>
<keyword evidence="6" id="KW-1185">Reference proteome</keyword>
<accession>A0A554XBM4</accession>
<dbReference type="InterPro" id="IPR013022">
    <property type="entry name" value="Xyl_isomerase-like_TIM-brl"/>
</dbReference>
<dbReference type="PIRSF" id="PIRSF006241">
    <property type="entry name" value="HyI"/>
    <property type="match status" value="1"/>
</dbReference>
<dbReference type="AlphaFoldDB" id="A0A554XBM4"/>
<reference evidence="5 6" key="1">
    <citation type="submission" date="2019-07" db="EMBL/GenBank/DDBJ databases">
        <title>Tepidimonas taiwanensis I1-1 draft genome.</title>
        <authorList>
            <person name="Da Costa M.S."/>
            <person name="Froufe H.J.C."/>
            <person name="Egas C."/>
            <person name="Albuquerque L."/>
        </authorList>
    </citation>
    <scope>NUCLEOTIDE SEQUENCE [LARGE SCALE GENOMIC DNA]</scope>
    <source>
        <strain evidence="5 6">I1-1</strain>
    </source>
</reference>
<name>A0A554XBM4_9BURK</name>
<dbReference type="InterPro" id="IPR026040">
    <property type="entry name" value="HyI-like"/>
</dbReference>
<dbReference type="EC" id="5.3.1.22" evidence="5"/>
<dbReference type="SUPFAM" id="SSF51658">
    <property type="entry name" value="Xylose isomerase-like"/>
    <property type="match status" value="1"/>
</dbReference>
<proteinExistence type="inferred from homology"/>
<comment type="similarity">
    <text evidence="2">Belongs to the hyi family.</text>
</comment>
<dbReference type="PANTHER" id="PTHR43489:SF6">
    <property type="entry name" value="HYDROXYPYRUVATE ISOMERASE-RELATED"/>
    <property type="match status" value="1"/>
</dbReference>
<evidence type="ECO:0000256" key="2">
    <source>
        <dbReference type="PIRNR" id="PIRNR006241"/>
    </source>
</evidence>
<dbReference type="InterPro" id="IPR050417">
    <property type="entry name" value="Sugar_Epim/Isomerase"/>
</dbReference>
<dbReference type="RefSeq" id="WP_058616439.1">
    <property type="nucleotide sequence ID" value="NZ_CP083911.1"/>
</dbReference>
<dbReference type="OrthoDB" id="9786584at2"/>
<dbReference type="Proteomes" id="UP000317763">
    <property type="component" value="Unassembled WGS sequence"/>
</dbReference>
<dbReference type="InterPro" id="IPR036237">
    <property type="entry name" value="Xyl_isomerase-like_sf"/>
</dbReference>